<protein>
    <recommendedName>
        <fullName evidence="3">Peroxide stress protein YaaA</fullName>
    </recommendedName>
</protein>
<dbReference type="EMBL" id="FZNO01000020">
    <property type="protein sequence ID" value="SNR71040.1"/>
    <property type="molecule type" value="Genomic_DNA"/>
</dbReference>
<dbReference type="PANTHER" id="PTHR30283:SF4">
    <property type="entry name" value="PEROXIDE STRESS RESISTANCE PROTEIN YAAA"/>
    <property type="match status" value="1"/>
</dbReference>
<name>A0A238YJ05_9ACTN</name>
<sequence length="267" mass="28057">MPWGSGSAPSVLEDVAWPPVLVLLPPSETKAPGGDGAPLDLTALTAPELTGVRTEIAEALVKLADDVPASRAALGLSPKQDAEITRNAQLWTSPTRPALERYTGVLYDALDVGSMTRAQRGRADRRLAVGSALFGLVRGHDRIPAYRLSAGSALPGLPSLRALWRPVLSPVLADVDELVVDLRSGSYAALAPVPGAVTVDVVSERPDGSRSVVSHFNKAHKGRVARLLALTTAEPTDVVRLRSLLRRAGLHVEHDGGTALILVVPAS</sequence>
<evidence type="ECO:0008006" key="3">
    <source>
        <dbReference type="Google" id="ProtNLM"/>
    </source>
</evidence>
<accession>A0A238YJ05</accession>
<dbReference type="AlphaFoldDB" id="A0A238YJ05"/>
<dbReference type="NCBIfam" id="NF002544">
    <property type="entry name" value="PRK02101.2-1"/>
    <property type="match status" value="1"/>
</dbReference>
<dbReference type="GO" id="GO:0033194">
    <property type="term" value="P:response to hydroperoxide"/>
    <property type="evidence" value="ECO:0007669"/>
    <property type="project" value="TreeGrafter"/>
</dbReference>
<dbReference type="GO" id="GO:0005829">
    <property type="term" value="C:cytosol"/>
    <property type="evidence" value="ECO:0007669"/>
    <property type="project" value="TreeGrafter"/>
</dbReference>
<evidence type="ECO:0000313" key="1">
    <source>
        <dbReference type="EMBL" id="SNR71040.1"/>
    </source>
</evidence>
<dbReference type="PANTHER" id="PTHR30283">
    <property type="entry name" value="PEROXIDE STRESS RESPONSE PROTEIN YAAA"/>
    <property type="match status" value="1"/>
</dbReference>
<dbReference type="Pfam" id="PF03883">
    <property type="entry name" value="H2O2_YaaD"/>
    <property type="match status" value="1"/>
</dbReference>
<proteinExistence type="predicted"/>
<gene>
    <name evidence="1" type="ORF">SAMN06272737_12070</name>
</gene>
<keyword evidence="2" id="KW-1185">Reference proteome</keyword>
<dbReference type="Proteomes" id="UP000198403">
    <property type="component" value="Unassembled WGS sequence"/>
</dbReference>
<organism evidence="1 2">
    <name type="scientific">Blastococcus mobilis</name>
    <dbReference type="NCBI Taxonomy" id="1938746"/>
    <lineage>
        <taxon>Bacteria</taxon>
        <taxon>Bacillati</taxon>
        <taxon>Actinomycetota</taxon>
        <taxon>Actinomycetes</taxon>
        <taxon>Geodermatophilales</taxon>
        <taxon>Geodermatophilaceae</taxon>
        <taxon>Blastococcus</taxon>
    </lineage>
</organism>
<reference evidence="1 2" key="1">
    <citation type="submission" date="2017-06" db="EMBL/GenBank/DDBJ databases">
        <authorList>
            <person name="Kim H.J."/>
            <person name="Triplett B.A."/>
        </authorList>
    </citation>
    <scope>NUCLEOTIDE SEQUENCE [LARGE SCALE GENOMIC DNA]</scope>
    <source>
        <strain evidence="1 2">DSM 44272</strain>
    </source>
</reference>
<dbReference type="InterPro" id="IPR005583">
    <property type="entry name" value="YaaA"/>
</dbReference>
<evidence type="ECO:0000313" key="2">
    <source>
        <dbReference type="Proteomes" id="UP000198403"/>
    </source>
</evidence>